<dbReference type="STRING" id="453582.SAMN05421580_10476"/>
<dbReference type="Gene3D" id="3.30.200.20">
    <property type="entry name" value="Phosphorylase Kinase, domain 1"/>
    <property type="match status" value="1"/>
</dbReference>
<protein>
    <recommendedName>
        <fullName evidence="1">Aminoglycoside phosphotransferase domain-containing protein</fullName>
    </recommendedName>
</protein>
<evidence type="ECO:0000259" key="1">
    <source>
        <dbReference type="Pfam" id="PF01636"/>
    </source>
</evidence>
<accession>A0A1N7LH79</accession>
<keyword evidence="3" id="KW-1185">Reference proteome</keyword>
<evidence type="ECO:0000313" key="3">
    <source>
        <dbReference type="Proteomes" id="UP000186221"/>
    </source>
</evidence>
<dbReference type="Gene3D" id="3.90.1200.10">
    <property type="match status" value="1"/>
</dbReference>
<dbReference type="AlphaFoldDB" id="A0A1N7LH79"/>
<organism evidence="2 3">
    <name type="scientific">Rhodobacter aestuarii</name>
    <dbReference type="NCBI Taxonomy" id="453582"/>
    <lineage>
        <taxon>Bacteria</taxon>
        <taxon>Pseudomonadati</taxon>
        <taxon>Pseudomonadota</taxon>
        <taxon>Alphaproteobacteria</taxon>
        <taxon>Rhodobacterales</taxon>
        <taxon>Rhodobacter group</taxon>
        <taxon>Rhodobacter</taxon>
    </lineage>
</organism>
<dbReference type="SUPFAM" id="SSF56112">
    <property type="entry name" value="Protein kinase-like (PK-like)"/>
    <property type="match status" value="1"/>
</dbReference>
<dbReference type="InterPro" id="IPR002575">
    <property type="entry name" value="Aminoglycoside_PTrfase"/>
</dbReference>
<proteinExistence type="predicted"/>
<dbReference type="InterPro" id="IPR011009">
    <property type="entry name" value="Kinase-like_dom_sf"/>
</dbReference>
<gene>
    <name evidence="2" type="ORF">SAMN05421580_10476</name>
</gene>
<dbReference type="RefSeq" id="WP_076484341.1">
    <property type="nucleotide sequence ID" value="NZ_FTOG01000004.1"/>
</dbReference>
<dbReference type="Proteomes" id="UP000186221">
    <property type="component" value="Unassembled WGS sequence"/>
</dbReference>
<sequence length="332" mass="36393">MAQEDEIRAFLTRSGWGVTARAALAGDASARLYERLTHGAETAVLMIAPPGDEFARFCRIDAWLLEQGFSAPRILAADPDLGLMLLEDFGDDLLARLLTRHPEREASYYAAITDFLLDLHRRPAPAFLPALDGPGLGDLAAILPEWYPLRDSRAAQDIAPLITQLYAEIEPILPVLSLRDFHAENVIWLPQRAGAAQLGLLDFQDAVATHPAYDLVSALQDARRDVPAAIEATEVARYAAARGFDGDSFRQSYALLGAQRALRILGIFARLCLVAGKPGYLPLMPRVWANLQRNLAHEALVPLRQAVEAALLPPDAALIERMTRACPKPPTR</sequence>
<name>A0A1N7LH79_9RHOB</name>
<dbReference type="OrthoDB" id="9809275at2"/>
<evidence type="ECO:0000313" key="2">
    <source>
        <dbReference type="EMBL" id="SIS73195.1"/>
    </source>
</evidence>
<feature type="domain" description="Aminoglycoside phosphotransferase" evidence="1">
    <location>
        <begin position="23"/>
        <end position="247"/>
    </location>
</feature>
<reference evidence="3" key="1">
    <citation type="submission" date="2017-01" db="EMBL/GenBank/DDBJ databases">
        <authorList>
            <person name="Varghese N."/>
            <person name="Submissions S."/>
        </authorList>
    </citation>
    <scope>NUCLEOTIDE SEQUENCE [LARGE SCALE GENOMIC DNA]</scope>
    <source>
        <strain evidence="3">DSM 19945</strain>
    </source>
</reference>
<dbReference type="EMBL" id="FTOG01000004">
    <property type="protein sequence ID" value="SIS73195.1"/>
    <property type="molecule type" value="Genomic_DNA"/>
</dbReference>
<dbReference type="Pfam" id="PF01636">
    <property type="entry name" value="APH"/>
    <property type="match status" value="1"/>
</dbReference>